<keyword evidence="2" id="KW-0378">Hydrolase</keyword>
<name>A0A6B8KBA8_9HYPH</name>
<keyword evidence="3" id="KW-1185">Reference proteome</keyword>
<dbReference type="SUPFAM" id="SSF142433">
    <property type="entry name" value="CinA-like"/>
    <property type="match status" value="1"/>
</dbReference>
<accession>A0A6B8KBA8</accession>
<dbReference type="OrthoDB" id="9801454at2"/>
<feature type="domain" description="CinA C-terminal" evidence="1">
    <location>
        <begin position="11"/>
        <end position="161"/>
    </location>
</feature>
<organism evidence="2 3">
    <name type="scientific">Methylocystis heyeri</name>
    <dbReference type="NCBI Taxonomy" id="391905"/>
    <lineage>
        <taxon>Bacteria</taxon>
        <taxon>Pseudomonadati</taxon>
        <taxon>Pseudomonadota</taxon>
        <taxon>Alphaproteobacteria</taxon>
        <taxon>Hyphomicrobiales</taxon>
        <taxon>Methylocystaceae</taxon>
        <taxon>Methylocystis</taxon>
    </lineage>
</organism>
<dbReference type="GO" id="GO:0016787">
    <property type="term" value="F:hydrolase activity"/>
    <property type="evidence" value="ECO:0007669"/>
    <property type="project" value="UniProtKB-KW"/>
</dbReference>
<dbReference type="Proteomes" id="UP000309061">
    <property type="component" value="Chromosome"/>
</dbReference>
<evidence type="ECO:0000313" key="2">
    <source>
        <dbReference type="EMBL" id="QGM44957.1"/>
    </source>
</evidence>
<dbReference type="Pfam" id="PF02464">
    <property type="entry name" value="CinA"/>
    <property type="match status" value="1"/>
</dbReference>
<dbReference type="InterPro" id="IPR008136">
    <property type="entry name" value="CinA_C"/>
</dbReference>
<gene>
    <name evidence="2" type="ORF">H2LOC_004230</name>
</gene>
<evidence type="ECO:0000259" key="1">
    <source>
        <dbReference type="Pfam" id="PF02464"/>
    </source>
</evidence>
<evidence type="ECO:0000313" key="3">
    <source>
        <dbReference type="Proteomes" id="UP000309061"/>
    </source>
</evidence>
<dbReference type="AlphaFoldDB" id="A0A6B8KBA8"/>
<dbReference type="InterPro" id="IPR036653">
    <property type="entry name" value="CinA-like_C"/>
</dbReference>
<dbReference type="KEGG" id="mhey:H2LOC_004230"/>
<dbReference type="EMBL" id="CP046052">
    <property type="protein sequence ID" value="QGM44957.1"/>
    <property type="molecule type" value="Genomic_DNA"/>
</dbReference>
<reference evidence="2 3" key="1">
    <citation type="submission" date="2019-11" db="EMBL/GenBank/DDBJ databases">
        <title>The genome sequence of Methylocystis heyeri.</title>
        <authorList>
            <person name="Oshkin I.Y."/>
            <person name="Miroshnikov K."/>
            <person name="Dedysh S.N."/>
        </authorList>
    </citation>
    <scope>NUCLEOTIDE SEQUENCE [LARGE SCALE GENOMIC DNA]</scope>
    <source>
        <strain evidence="2 3">H2</strain>
    </source>
</reference>
<dbReference type="Gene3D" id="3.90.950.20">
    <property type="entry name" value="CinA-like"/>
    <property type="match status" value="1"/>
</dbReference>
<dbReference type="NCBIfam" id="TIGR00199">
    <property type="entry name" value="PncC_domain"/>
    <property type="match status" value="1"/>
</dbReference>
<dbReference type="RefSeq" id="WP_136495249.1">
    <property type="nucleotide sequence ID" value="NZ_CP046052.1"/>
</dbReference>
<sequence>MTETETHDDAAALLAECRELKLVVATAESCTGGLVAAAITDIPGSSDIFDRGFVTYSNKAKQEMLGVAARTLLQFGAVSAQTAIEMAEGALKHSRADLAASITGVAGPGGGTAQKPVGLVHFACARRGRETVHVERRFGALSRHEIRAASVKQALNMLLETVRI</sequence>
<proteinExistence type="predicted"/>
<protein>
    <submittedName>
        <fullName evidence="2">Nicotinamide-nucleotide amidohydrolase family protein</fullName>
    </submittedName>
</protein>